<dbReference type="OrthoDB" id="2013972at2759"/>
<comment type="caution">
    <text evidence="2">The sequence shown here is derived from an EMBL/GenBank/DDBJ whole genome shotgun (WGS) entry which is preliminary data.</text>
</comment>
<reference evidence="2 3" key="1">
    <citation type="submission" date="2018-06" db="EMBL/GenBank/DDBJ databases">
        <title>Comparative genomics reveals the genomic features of Rhizophagus irregularis, R. cerebriforme, R. diaphanum and Gigaspora rosea, and their symbiotic lifestyle signature.</title>
        <authorList>
            <person name="Morin E."/>
            <person name="San Clemente H."/>
            <person name="Chen E.C.H."/>
            <person name="De La Providencia I."/>
            <person name="Hainaut M."/>
            <person name="Kuo A."/>
            <person name="Kohler A."/>
            <person name="Murat C."/>
            <person name="Tang N."/>
            <person name="Roy S."/>
            <person name="Loubradou J."/>
            <person name="Henrissat B."/>
            <person name="Grigoriev I.V."/>
            <person name="Corradi N."/>
            <person name="Roux C."/>
            <person name="Martin F.M."/>
        </authorList>
    </citation>
    <scope>NUCLEOTIDE SEQUENCE [LARGE SCALE GENOMIC DNA]</scope>
    <source>
        <strain evidence="2 3">DAOM 227022</strain>
    </source>
</reference>
<proteinExistence type="predicted"/>
<dbReference type="AlphaFoldDB" id="A0A397T2U0"/>
<organism evidence="2 3">
    <name type="scientific">Glomus cerebriforme</name>
    <dbReference type="NCBI Taxonomy" id="658196"/>
    <lineage>
        <taxon>Eukaryota</taxon>
        <taxon>Fungi</taxon>
        <taxon>Fungi incertae sedis</taxon>
        <taxon>Mucoromycota</taxon>
        <taxon>Glomeromycotina</taxon>
        <taxon>Glomeromycetes</taxon>
        <taxon>Glomerales</taxon>
        <taxon>Glomeraceae</taxon>
        <taxon>Glomus</taxon>
    </lineage>
</organism>
<dbReference type="GO" id="GO:0032259">
    <property type="term" value="P:methylation"/>
    <property type="evidence" value="ECO:0007669"/>
    <property type="project" value="UniProtKB-KW"/>
</dbReference>
<dbReference type="STRING" id="658196.A0A397T2U0"/>
<keyword evidence="2" id="KW-0808">Transferase</keyword>
<dbReference type="CDD" id="cd02440">
    <property type="entry name" value="AdoMet_MTases"/>
    <property type="match status" value="1"/>
</dbReference>
<dbReference type="Pfam" id="PF13649">
    <property type="entry name" value="Methyltransf_25"/>
    <property type="match status" value="1"/>
</dbReference>
<dbReference type="PANTHER" id="PTHR43591:SF24">
    <property type="entry name" value="2-METHOXY-6-POLYPRENYL-1,4-BENZOQUINOL METHYLASE, MITOCHONDRIAL"/>
    <property type="match status" value="1"/>
</dbReference>
<dbReference type="Proteomes" id="UP000265703">
    <property type="component" value="Unassembled WGS sequence"/>
</dbReference>
<keyword evidence="2" id="KW-0489">Methyltransferase</keyword>
<evidence type="ECO:0000259" key="1">
    <source>
        <dbReference type="Pfam" id="PF13649"/>
    </source>
</evidence>
<evidence type="ECO:0000313" key="2">
    <source>
        <dbReference type="EMBL" id="RIA89364.1"/>
    </source>
</evidence>
<dbReference type="InterPro" id="IPR041698">
    <property type="entry name" value="Methyltransf_25"/>
</dbReference>
<dbReference type="EMBL" id="QKYT01000223">
    <property type="protein sequence ID" value="RIA89364.1"/>
    <property type="molecule type" value="Genomic_DNA"/>
</dbReference>
<dbReference type="GO" id="GO:0008168">
    <property type="term" value="F:methyltransferase activity"/>
    <property type="evidence" value="ECO:0007669"/>
    <property type="project" value="UniProtKB-KW"/>
</dbReference>
<protein>
    <submittedName>
        <fullName evidence="2">S-adenosyl-L-methionine-dependent methyltransferase</fullName>
    </submittedName>
</protein>
<sequence length="325" mass="37372">MGVIQTKIKSVKKQISLKDKELIRERRQNIIKTLSDHETSESSSLISITSTTSSSSTSKSSIKFPSTNDDIDFLHQHHFIVKSIWSSNFSSSNINDILNNGGAKILDVLCGAGTFLLELSNEYQNSQFVGIDKNKLFPSEIKPNNLHFINENLLNGLPFEDDEFDFVHLNIIEPLYSLKQWDFIVKELLRVAKPGGSIEIQGFDFLEENIGPKFMKYIGYYMLLFETNELDMRPRDHLKSLFSNYLDSANHDDKSILLGKNGGHLGILLEQHATMFFKDTINEMLINLMDISINEFDQGWREILKEFDEFDTIIDTYRIWGIKKN</sequence>
<evidence type="ECO:0000313" key="3">
    <source>
        <dbReference type="Proteomes" id="UP000265703"/>
    </source>
</evidence>
<dbReference type="SUPFAM" id="SSF53335">
    <property type="entry name" value="S-adenosyl-L-methionine-dependent methyltransferases"/>
    <property type="match status" value="1"/>
</dbReference>
<dbReference type="PANTHER" id="PTHR43591">
    <property type="entry name" value="METHYLTRANSFERASE"/>
    <property type="match status" value="1"/>
</dbReference>
<dbReference type="Gene3D" id="3.40.50.150">
    <property type="entry name" value="Vaccinia Virus protein VP39"/>
    <property type="match status" value="1"/>
</dbReference>
<keyword evidence="3" id="KW-1185">Reference proteome</keyword>
<dbReference type="InterPro" id="IPR029063">
    <property type="entry name" value="SAM-dependent_MTases_sf"/>
</dbReference>
<gene>
    <name evidence="2" type="ORF">C1645_725385</name>
</gene>
<accession>A0A397T2U0</accession>
<name>A0A397T2U0_9GLOM</name>
<feature type="domain" description="Methyltransferase" evidence="1">
    <location>
        <begin position="105"/>
        <end position="196"/>
    </location>
</feature>